<sequence>MISDSNSSGTFKREGNIAEKTAKKIQEIVNKYSKQAGGHETEMMPIKLKHQRERQTEKRVKHYLVA</sequence>
<proteinExistence type="predicted"/>
<feature type="compositionally biased region" description="Polar residues" evidence="1">
    <location>
        <begin position="1"/>
        <end position="10"/>
    </location>
</feature>
<evidence type="ECO:0000256" key="1">
    <source>
        <dbReference type="SAM" id="MobiDB-lite"/>
    </source>
</evidence>
<feature type="compositionally biased region" description="Basic and acidic residues" evidence="1">
    <location>
        <begin position="11"/>
        <end position="20"/>
    </location>
</feature>
<reference evidence="2" key="1">
    <citation type="submission" date="2018-02" db="EMBL/GenBank/DDBJ databases">
        <title>Rhizophora mucronata_Transcriptome.</title>
        <authorList>
            <person name="Meera S.P."/>
            <person name="Sreeshan A."/>
            <person name="Augustine A."/>
        </authorList>
    </citation>
    <scope>NUCLEOTIDE SEQUENCE</scope>
    <source>
        <tissue evidence="2">Leaf</tissue>
    </source>
</reference>
<protein>
    <submittedName>
        <fullName evidence="2">Uncharacterized protein</fullName>
    </submittedName>
</protein>
<accession>A0A2P2KKX6</accession>
<name>A0A2P2KKX6_RHIMU</name>
<evidence type="ECO:0000313" key="2">
    <source>
        <dbReference type="EMBL" id="MBX06350.1"/>
    </source>
</evidence>
<feature type="region of interest" description="Disordered" evidence="1">
    <location>
        <begin position="1"/>
        <end position="20"/>
    </location>
</feature>
<organism evidence="2">
    <name type="scientific">Rhizophora mucronata</name>
    <name type="common">Asiatic mangrove</name>
    <dbReference type="NCBI Taxonomy" id="61149"/>
    <lineage>
        <taxon>Eukaryota</taxon>
        <taxon>Viridiplantae</taxon>
        <taxon>Streptophyta</taxon>
        <taxon>Embryophyta</taxon>
        <taxon>Tracheophyta</taxon>
        <taxon>Spermatophyta</taxon>
        <taxon>Magnoliopsida</taxon>
        <taxon>eudicotyledons</taxon>
        <taxon>Gunneridae</taxon>
        <taxon>Pentapetalae</taxon>
        <taxon>rosids</taxon>
        <taxon>fabids</taxon>
        <taxon>Malpighiales</taxon>
        <taxon>Rhizophoraceae</taxon>
        <taxon>Rhizophora</taxon>
    </lineage>
</organism>
<dbReference type="AlphaFoldDB" id="A0A2P2KKX6"/>
<dbReference type="EMBL" id="GGEC01025866">
    <property type="protein sequence ID" value="MBX06350.1"/>
    <property type="molecule type" value="Transcribed_RNA"/>
</dbReference>